<reference evidence="1" key="1">
    <citation type="submission" date="2016-01" db="EMBL/GenBank/DDBJ databases">
        <authorList>
            <person name="Peeters C."/>
        </authorList>
    </citation>
    <scope>NUCLEOTIDE SEQUENCE</scope>
    <source>
        <strain evidence="1">LMG 29320</strain>
    </source>
</reference>
<dbReference type="OrthoDB" id="3828095at2"/>
<dbReference type="EMBL" id="FCNX02000012">
    <property type="protein sequence ID" value="SAK86588.1"/>
    <property type="molecule type" value="Genomic_DNA"/>
</dbReference>
<organism evidence="1 2">
    <name type="scientific">Caballeronia fortuita</name>
    <dbReference type="NCBI Taxonomy" id="1777138"/>
    <lineage>
        <taxon>Bacteria</taxon>
        <taxon>Pseudomonadati</taxon>
        <taxon>Pseudomonadota</taxon>
        <taxon>Betaproteobacteria</taxon>
        <taxon>Burkholderiales</taxon>
        <taxon>Burkholderiaceae</taxon>
        <taxon>Caballeronia</taxon>
    </lineage>
</organism>
<dbReference type="AlphaFoldDB" id="A0A158CW70"/>
<dbReference type="RefSeq" id="WP_157694893.1">
    <property type="nucleotide sequence ID" value="NZ_FCNX02000012.1"/>
</dbReference>
<sequence>MLTEEFTDGWQPIHVGFGGAPLSINGINPWLQVSNWQRVSQKHIVVPHPAYPNERHRAWVYEITIPGKAVCFAATELSNGVWGFYVQPDTAS</sequence>
<protein>
    <submittedName>
        <fullName evidence="1">Uncharacterized protein</fullName>
    </submittedName>
</protein>
<comment type="caution">
    <text evidence="1">The sequence shown here is derived from an EMBL/GenBank/DDBJ whole genome shotgun (WGS) entry which is preliminary data.</text>
</comment>
<proteinExistence type="predicted"/>
<evidence type="ECO:0000313" key="1">
    <source>
        <dbReference type="EMBL" id="SAK86588.1"/>
    </source>
</evidence>
<accession>A0A158CW70</accession>
<gene>
    <name evidence="1" type="ORF">AWB77_04626</name>
</gene>
<dbReference type="Proteomes" id="UP000054903">
    <property type="component" value="Unassembled WGS sequence"/>
</dbReference>
<name>A0A158CW70_9BURK</name>
<keyword evidence="2" id="KW-1185">Reference proteome</keyword>
<evidence type="ECO:0000313" key="2">
    <source>
        <dbReference type="Proteomes" id="UP000054903"/>
    </source>
</evidence>